<name>A0A2Z4IL44_9BACT</name>
<accession>A0A2Z4IL44</accession>
<dbReference type="GO" id="GO:0003677">
    <property type="term" value="F:DNA binding"/>
    <property type="evidence" value="ECO:0007669"/>
    <property type="project" value="UniProtKB-KW"/>
</dbReference>
<dbReference type="CDD" id="cd00090">
    <property type="entry name" value="HTH_ARSR"/>
    <property type="match status" value="1"/>
</dbReference>
<evidence type="ECO:0008006" key="6">
    <source>
        <dbReference type="Google" id="ProtNLM"/>
    </source>
</evidence>
<keyword evidence="1" id="KW-0805">Transcription regulation</keyword>
<keyword evidence="5" id="KW-1185">Reference proteome</keyword>
<protein>
    <recommendedName>
        <fullName evidence="6">MarR family transcriptional regulator</fullName>
    </recommendedName>
</protein>
<dbReference type="InterPro" id="IPR036388">
    <property type="entry name" value="WH-like_DNA-bd_sf"/>
</dbReference>
<evidence type="ECO:0000256" key="2">
    <source>
        <dbReference type="ARBA" id="ARBA00023125"/>
    </source>
</evidence>
<dbReference type="AlphaFoldDB" id="A0A2Z4IL44"/>
<dbReference type="PANTHER" id="PTHR38465">
    <property type="entry name" value="HTH-TYPE TRANSCRIPTIONAL REGULATOR MJ1563-RELATED"/>
    <property type="match status" value="1"/>
</dbReference>
<dbReference type="RefSeq" id="WP_112784470.1">
    <property type="nucleotide sequence ID" value="NZ_CP030041.1"/>
</dbReference>
<gene>
    <name evidence="4" type="ORF">DN752_13690</name>
</gene>
<reference evidence="4 5" key="1">
    <citation type="submission" date="2018-06" db="EMBL/GenBank/DDBJ databases">
        <title>Echinicola strongylocentroti sp. nov., isolated from a sea urchin Strongylocentrotus intermedius.</title>
        <authorList>
            <person name="Bae S.S."/>
        </authorList>
    </citation>
    <scope>NUCLEOTIDE SEQUENCE [LARGE SCALE GENOMIC DNA]</scope>
    <source>
        <strain evidence="4 5">MEBiC08714</strain>
    </source>
</reference>
<dbReference type="PANTHER" id="PTHR38465:SF1">
    <property type="entry name" value="HTH-TYPE TRANSCRIPTIONAL REGULATOR MJ1563-RELATED"/>
    <property type="match status" value="1"/>
</dbReference>
<dbReference type="InterPro" id="IPR036390">
    <property type="entry name" value="WH_DNA-bd_sf"/>
</dbReference>
<dbReference type="Proteomes" id="UP000248688">
    <property type="component" value="Chromosome"/>
</dbReference>
<dbReference type="Gene3D" id="1.10.10.10">
    <property type="entry name" value="Winged helix-like DNA-binding domain superfamily/Winged helix DNA-binding domain"/>
    <property type="match status" value="1"/>
</dbReference>
<keyword evidence="2" id="KW-0238">DNA-binding</keyword>
<dbReference type="InterPro" id="IPR052362">
    <property type="entry name" value="HTH-GbsR_regulator"/>
</dbReference>
<dbReference type="OrthoDB" id="1807857at2"/>
<proteinExistence type="predicted"/>
<evidence type="ECO:0000256" key="1">
    <source>
        <dbReference type="ARBA" id="ARBA00023015"/>
    </source>
</evidence>
<dbReference type="EMBL" id="CP030041">
    <property type="protein sequence ID" value="AWW31093.1"/>
    <property type="molecule type" value="Genomic_DNA"/>
</dbReference>
<dbReference type="InterPro" id="IPR011991">
    <property type="entry name" value="ArsR-like_HTH"/>
</dbReference>
<dbReference type="GO" id="GO:0006355">
    <property type="term" value="P:regulation of DNA-templated transcription"/>
    <property type="evidence" value="ECO:0007669"/>
    <property type="project" value="UniProtKB-ARBA"/>
</dbReference>
<sequence>MKLSSEQQEVIERIGVFFERKGHQPILGRIIGLLLVLDEAEATFDEIQEYLSVSKSAVSNALTLLQTQNKVEYTTKPGERKRYFRLKVRNWRKDMQEDMQGIFKINMLLKDVMDMRSQKNMEFNACIEDFQKFIGFMQEEMPKLIEKYDRLHNS</sequence>
<dbReference type="KEGG" id="est:DN752_13690"/>
<evidence type="ECO:0000313" key="4">
    <source>
        <dbReference type="EMBL" id="AWW31093.1"/>
    </source>
</evidence>
<dbReference type="SUPFAM" id="SSF46785">
    <property type="entry name" value="Winged helix' DNA-binding domain"/>
    <property type="match status" value="1"/>
</dbReference>
<evidence type="ECO:0000313" key="5">
    <source>
        <dbReference type="Proteomes" id="UP000248688"/>
    </source>
</evidence>
<organism evidence="4 5">
    <name type="scientific">Echinicola strongylocentroti</name>
    <dbReference type="NCBI Taxonomy" id="1795355"/>
    <lineage>
        <taxon>Bacteria</taxon>
        <taxon>Pseudomonadati</taxon>
        <taxon>Bacteroidota</taxon>
        <taxon>Cytophagia</taxon>
        <taxon>Cytophagales</taxon>
        <taxon>Cyclobacteriaceae</taxon>
        <taxon>Echinicola</taxon>
    </lineage>
</organism>
<keyword evidence="3" id="KW-0804">Transcription</keyword>
<evidence type="ECO:0000256" key="3">
    <source>
        <dbReference type="ARBA" id="ARBA00023163"/>
    </source>
</evidence>